<dbReference type="Proteomes" id="UP000061227">
    <property type="component" value="Unassembled WGS sequence"/>
</dbReference>
<evidence type="ECO:0000313" key="2">
    <source>
        <dbReference type="Proteomes" id="UP000061227"/>
    </source>
</evidence>
<dbReference type="OrthoDB" id="86031at2"/>
<proteinExistence type="predicted"/>
<gene>
    <name evidence="1" type="ORF">FPFC_060190</name>
</gene>
<protein>
    <submittedName>
        <fullName evidence="1">Uncharacterized protein</fullName>
    </submittedName>
</protein>
<name>A0A3F3GV94_9LACO</name>
<dbReference type="AlphaFoldDB" id="A0A3F3GV94"/>
<evidence type="ECO:0000313" key="1">
    <source>
        <dbReference type="EMBL" id="GAP03301.1"/>
    </source>
</evidence>
<dbReference type="EMBL" id="DF968068">
    <property type="protein sequence ID" value="GAP03301.1"/>
    <property type="molecule type" value="Genomic_DNA"/>
</dbReference>
<dbReference type="STRING" id="220714.SAMN05660469_1138"/>
<sequence>MSRKAAAYNDKQRILRLYSVLISKQSMGVDEIENLFFVGRKTVQRDIAAIREFLEDLQIEDDIKSEIIFDRKSKKYRLTEREHLFTVFDRINTNGSGMDL</sequence>
<accession>A0A3F3GV94</accession>
<reference evidence="1 2" key="1">
    <citation type="journal article" date="2015" name="BMC Genomics">
        <title>Comparative genomics of Fructobacillus spp. and Leuconostoc spp. reveals niche-specific evolution of Fructobacillus spp.</title>
        <authorList>
            <person name="Endo A."/>
            <person name="Tanizawa Y."/>
            <person name="Tanaka N."/>
            <person name="Maeno S."/>
            <person name="Kumar H."/>
            <person name="Shiwa Y."/>
            <person name="Okada S."/>
            <person name="Yoshikawa H."/>
            <person name="Dicks L."/>
            <person name="Nakagawa J."/>
            <person name="Arita M."/>
        </authorList>
    </citation>
    <scope>NUCLEOTIDE SEQUENCE [LARGE SCALE GENOMIC DNA]</scope>
    <source>
        <strain evidence="1 2">DSM 15468</strain>
    </source>
</reference>
<dbReference type="RefSeq" id="WP_059378897.1">
    <property type="nucleotide sequence ID" value="NZ_DF968068.1"/>
</dbReference>
<organism evidence="1 2">
    <name type="scientific">Fructobacillus pseudoficulneus</name>
    <dbReference type="NCBI Taxonomy" id="220714"/>
    <lineage>
        <taxon>Bacteria</taxon>
        <taxon>Bacillati</taxon>
        <taxon>Bacillota</taxon>
        <taxon>Bacilli</taxon>
        <taxon>Lactobacillales</taxon>
        <taxon>Lactobacillaceae</taxon>
        <taxon>Fructobacillus</taxon>
    </lineage>
</organism>
<keyword evidence="2" id="KW-1185">Reference proteome</keyword>